<sequence length="172" mass="20615">MKQLVNITLPSTYYPSIFYSSNNIEFEYNNQLSDVLQSPFIYDLLDQFESNHYKPWESREESLPFILKEWEKDRQKLTDLFSARKRKEAKPIALNCISLFFMAVYWTNEKSVQSVNQLEEPITNLKIKPVNCVERLTYILNAPDHYHSFIQLTQLFDELNKQFHKSIFMQKK</sequence>
<evidence type="ECO:0000259" key="1">
    <source>
        <dbReference type="Pfam" id="PF21747"/>
    </source>
</evidence>
<reference evidence="2 3" key="1">
    <citation type="submission" date="2021-02" db="EMBL/GenBank/DDBJ databases">
        <title>Bacillus sp. RD4P76, an endophyte from a halophyte.</title>
        <authorList>
            <person name="Sun J.-Q."/>
        </authorList>
    </citation>
    <scope>NUCLEOTIDE SEQUENCE [LARGE SCALE GENOMIC DNA]</scope>
    <source>
        <strain evidence="2 3">RD4P76</strain>
    </source>
</reference>
<accession>A0ABS2DMU1</accession>
<evidence type="ECO:0000313" key="2">
    <source>
        <dbReference type="EMBL" id="MBM6619822.1"/>
    </source>
</evidence>
<name>A0ABS2DMU1_9BACI</name>
<dbReference type="RefSeq" id="WP_204205304.1">
    <property type="nucleotide sequence ID" value="NZ_JAFELM010000045.1"/>
</dbReference>
<evidence type="ECO:0000313" key="3">
    <source>
        <dbReference type="Proteomes" id="UP001518925"/>
    </source>
</evidence>
<dbReference type="InterPro" id="IPR048427">
    <property type="entry name" value="YpoC"/>
</dbReference>
<protein>
    <recommendedName>
        <fullName evidence="1">YpoC-like domain-containing protein</fullName>
    </recommendedName>
</protein>
<comment type="caution">
    <text evidence="2">The sequence shown here is derived from an EMBL/GenBank/DDBJ whole genome shotgun (WGS) entry which is preliminary data.</text>
</comment>
<organism evidence="2 3">
    <name type="scientific">Bacillus suaedaesalsae</name>
    <dbReference type="NCBI Taxonomy" id="2810349"/>
    <lineage>
        <taxon>Bacteria</taxon>
        <taxon>Bacillati</taxon>
        <taxon>Bacillota</taxon>
        <taxon>Bacilli</taxon>
        <taxon>Bacillales</taxon>
        <taxon>Bacillaceae</taxon>
        <taxon>Bacillus</taxon>
    </lineage>
</organism>
<dbReference type="EMBL" id="JAFELM010000045">
    <property type="protein sequence ID" value="MBM6619822.1"/>
    <property type="molecule type" value="Genomic_DNA"/>
</dbReference>
<proteinExistence type="predicted"/>
<gene>
    <name evidence="2" type="ORF">JR050_19350</name>
</gene>
<feature type="domain" description="YpoC-like" evidence="1">
    <location>
        <begin position="60"/>
        <end position="171"/>
    </location>
</feature>
<dbReference type="Proteomes" id="UP001518925">
    <property type="component" value="Unassembled WGS sequence"/>
</dbReference>
<dbReference type="Pfam" id="PF21747">
    <property type="entry name" value="YpoC"/>
    <property type="match status" value="1"/>
</dbReference>
<keyword evidence="3" id="KW-1185">Reference proteome</keyword>